<keyword evidence="2" id="KW-0472">Membrane</keyword>
<dbReference type="Pfam" id="PF11807">
    <property type="entry name" value="UstYa"/>
    <property type="match status" value="1"/>
</dbReference>
<name>A0A2T3AUH5_AMORE</name>
<dbReference type="GeneID" id="36577442"/>
<dbReference type="InParanoid" id="A0A2T3AUH5"/>
<comment type="similarity">
    <text evidence="1">Belongs to the ustYa family.</text>
</comment>
<dbReference type="PANTHER" id="PTHR33365:SF7">
    <property type="entry name" value="TAT PATHWAY SIGNAL SEQUENCE"/>
    <property type="match status" value="1"/>
</dbReference>
<feature type="transmembrane region" description="Helical" evidence="2">
    <location>
        <begin position="59"/>
        <end position="76"/>
    </location>
</feature>
<dbReference type="Proteomes" id="UP000241818">
    <property type="component" value="Unassembled WGS sequence"/>
</dbReference>
<dbReference type="PANTHER" id="PTHR33365">
    <property type="entry name" value="YALI0B05434P"/>
    <property type="match status" value="1"/>
</dbReference>
<dbReference type="STRING" id="857342.A0A2T3AUH5"/>
<reference evidence="3 4" key="1">
    <citation type="journal article" date="2018" name="New Phytol.">
        <title>Comparative genomics and transcriptomics depict ericoid mycorrhizal fungi as versatile saprotrophs and plant mutualists.</title>
        <authorList>
            <person name="Martino E."/>
            <person name="Morin E."/>
            <person name="Grelet G.A."/>
            <person name="Kuo A."/>
            <person name="Kohler A."/>
            <person name="Daghino S."/>
            <person name="Barry K.W."/>
            <person name="Cichocki N."/>
            <person name="Clum A."/>
            <person name="Dockter R.B."/>
            <person name="Hainaut M."/>
            <person name="Kuo R.C."/>
            <person name="LaButti K."/>
            <person name="Lindahl B.D."/>
            <person name="Lindquist E.A."/>
            <person name="Lipzen A."/>
            <person name="Khouja H.R."/>
            <person name="Magnuson J."/>
            <person name="Murat C."/>
            <person name="Ohm R.A."/>
            <person name="Singer S.W."/>
            <person name="Spatafora J.W."/>
            <person name="Wang M."/>
            <person name="Veneault-Fourrey C."/>
            <person name="Henrissat B."/>
            <person name="Grigoriev I.V."/>
            <person name="Martin F.M."/>
            <person name="Perotto S."/>
        </authorList>
    </citation>
    <scope>NUCLEOTIDE SEQUENCE [LARGE SCALE GENOMIC DNA]</scope>
    <source>
        <strain evidence="3 4">ATCC 22711</strain>
    </source>
</reference>
<protein>
    <submittedName>
        <fullName evidence="3">Uncharacterized protein</fullName>
    </submittedName>
</protein>
<gene>
    <name evidence="3" type="ORF">M430DRAFT_68579</name>
</gene>
<keyword evidence="2" id="KW-1133">Transmembrane helix</keyword>
<dbReference type="AlphaFoldDB" id="A0A2T3AUH5"/>
<proteinExistence type="inferred from homology"/>
<organism evidence="3 4">
    <name type="scientific">Amorphotheca resinae ATCC 22711</name>
    <dbReference type="NCBI Taxonomy" id="857342"/>
    <lineage>
        <taxon>Eukaryota</taxon>
        <taxon>Fungi</taxon>
        <taxon>Dikarya</taxon>
        <taxon>Ascomycota</taxon>
        <taxon>Pezizomycotina</taxon>
        <taxon>Leotiomycetes</taxon>
        <taxon>Helotiales</taxon>
        <taxon>Amorphothecaceae</taxon>
        <taxon>Amorphotheca</taxon>
    </lineage>
</organism>
<evidence type="ECO:0000313" key="4">
    <source>
        <dbReference type="Proteomes" id="UP000241818"/>
    </source>
</evidence>
<dbReference type="InterPro" id="IPR021765">
    <property type="entry name" value="UstYa-like"/>
</dbReference>
<evidence type="ECO:0000256" key="2">
    <source>
        <dbReference type="SAM" id="Phobius"/>
    </source>
</evidence>
<sequence length="280" mass="32266">MMGFSLEPYSRVSLEENGLTEDPLLPTLEKVADNENRSDERMAWKAPIKYLISSKKNPWLLHLVILLTYTTIYLYMQIQLVKGTKKIQDLIYTPVRSAVEFEKRVFHITLNDTNAFNGPPSQELDDAWHVLLQNMNIRLSSNELKDLNKTSVMLADGSGDYMATIDAYHQLHCLQYIRQVIHKDHYTFHAADVSLIDHADHCIESLRQSIMCNPDLSILTYKWLPNIRGPWPDFETEHQCVNWDKIDAWSGQRAFNMFDPKFLVHPTLGPTFGKPTSGDA</sequence>
<dbReference type="RefSeq" id="XP_024718323.1">
    <property type="nucleotide sequence ID" value="XM_024869361.1"/>
</dbReference>
<dbReference type="EMBL" id="KZ679015">
    <property type="protein sequence ID" value="PSS12325.1"/>
    <property type="molecule type" value="Genomic_DNA"/>
</dbReference>
<evidence type="ECO:0000313" key="3">
    <source>
        <dbReference type="EMBL" id="PSS12325.1"/>
    </source>
</evidence>
<dbReference type="GO" id="GO:0043386">
    <property type="term" value="P:mycotoxin biosynthetic process"/>
    <property type="evidence" value="ECO:0007669"/>
    <property type="project" value="InterPro"/>
</dbReference>
<accession>A0A2T3AUH5</accession>
<keyword evidence="2" id="KW-0812">Transmembrane</keyword>
<evidence type="ECO:0000256" key="1">
    <source>
        <dbReference type="ARBA" id="ARBA00035112"/>
    </source>
</evidence>
<keyword evidence="4" id="KW-1185">Reference proteome</keyword>
<dbReference type="OrthoDB" id="3687641at2759"/>